<dbReference type="Gene3D" id="3.30.390.30">
    <property type="match status" value="1"/>
</dbReference>
<dbReference type="Pfam" id="PF18267">
    <property type="entry name" value="Rubredoxin_C"/>
    <property type="match status" value="1"/>
</dbReference>
<keyword evidence="3" id="KW-0285">Flavoprotein</keyword>
<evidence type="ECO:0000256" key="1">
    <source>
        <dbReference type="ARBA" id="ARBA00001974"/>
    </source>
</evidence>
<dbReference type="PANTHER" id="PTHR43429">
    <property type="entry name" value="PYRIDINE NUCLEOTIDE-DISULFIDE OXIDOREDUCTASE DOMAIN-CONTAINING"/>
    <property type="match status" value="1"/>
</dbReference>
<dbReference type="InterPro" id="IPR016156">
    <property type="entry name" value="FAD/NAD-linked_Rdtase_dimer_sf"/>
</dbReference>
<evidence type="ECO:0008006" key="9">
    <source>
        <dbReference type="Google" id="ProtNLM"/>
    </source>
</evidence>
<keyword evidence="8" id="KW-1185">Reference proteome</keyword>
<comment type="cofactor">
    <cofactor evidence="1">
        <name>FAD</name>
        <dbReference type="ChEBI" id="CHEBI:57692"/>
    </cofactor>
</comment>
<evidence type="ECO:0000259" key="6">
    <source>
        <dbReference type="Pfam" id="PF18267"/>
    </source>
</evidence>
<dbReference type="SUPFAM" id="SSF51905">
    <property type="entry name" value="FAD/NAD(P)-binding domain"/>
    <property type="match status" value="2"/>
</dbReference>
<evidence type="ECO:0000313" key="7">
    <source>
        <dbReference type="EMBL" id="OOV87612.1"/>
    </source>
</evidence>
<gene>
    <name evidence="7" type="ORF">BTA35_0206140</name>
</gene>
<dbReference type="Gene3D" id="3.50.50.60">
    <property type="entry name" value="FAD/NAD(P)-binding domain"/>
    <property type="match status" value="2"/>
</dbReference>
<protein>
    <recommendedName>
        <fullName evidence="9">Assimilatory nitrite reductase large subunit</fullName>
    </recommendedName>
</protein>
<feature type="domain" description="NADH-rubredoxin oxidoreductase C-terminal" evidence="6">
    <location>
        <begin position="324"/>
        <end position="391"/>
    </location>
</feature>
<dbReference type="PRINTS" id="PR00368">
    <property type="entry name" value="FADPNR"/>
</dbReference>
<keyword evidence="4" id="KW-0274">FAD</keyword>
<comment type="caution">
    <text evidence="7">The sequence shown here is derived from an EMBL/GenBank/DDBJ whole genome shotgun (WGS) entry which is preliminary data.</text>
</comment>
<dbReference type="InterPro" id="IPR050260">
    <property type="entry name" value="FAD-bd_OxRdtase"/>
</dbReference>
<dbReference type="InterPro" id="IPR041575">
    <property type="entry name" value="Rubredoxin_C"/>
</dbReference>
<evidence type="ECO:0000256" key="4">
    <source>
        <dbReference type="ARBA" id="ARBA00022827"/>
    </source>
</evidence>
<comment type="similarity">
    <text evidence="2">Belongs to the FAD-dependent oxidoreductase family.</text>
</comment>
<reference evidence="7" key="1">
    <citation type="submission" date="2017-02" db="EMBL/GenBank/DDBJ databases">
        <title>Draft Genome Sequence of the Salt Water Bacterium Oceanospirillum linum ATCC 11336.</title>
        <authorList>
            <person name="Trachtenberg A.M."/>
            <person name="Carney J.G."/>
            <person name="Linnane J.D."/>
            <person name="Rheaume B.A."/>
            <person name="Pitts N.L."/>
            <person name="Mykles D.L."/>
            <person name="Maclea K.S."/>
        </authorList>
    </citation>
    <scope>NUCLEOTIDE SEQUENCE [LARGE SCALE GENOMIC DNA]</scope>
    <source>
        <strain evidence="7">ATCC 11336</strain>
    </source>
</reference>
<name>A0A1T1HCT1_OCELI</name>
<evidence type="ECO:0000313" key="8">
    <source>
        <dbReference type="Proteomes" id="UP000190064"/>
    </source>
</evidence>
<dbReference type="STRING" id="966.BTA35_0206140"/>
<dbReference type="PANTHER" id="PTHR43429:SF3">
    <property type="entry name" value="NITRITE REDUCTASE [NAD(P)H]"/>
    <property type="match status" value="1"/>
</dbReference>
<sequence>MKQKLVVVGNGMAGIKALESLMAHQGDAFFDITVIGEEAHPNYNRIMLSPLLADETHFKDIVLNPLKWYREHNIDLHLSDPAIAIDREQKRVICYSGQHVEYDQLILATGSKPASLRLPNESLDGIMGFRTLDDVHRMQDTAKTYHHAVIVGGGLLGLEAAAGLAKKGMQTTLLHRSGWILNRQLDKVSAGYLQRELEKREIHFRLNCQIKDVYGSEGRVHQLLLDDGSLLPCDLLITAAGITPEITLAKTAGLDYERGILVNDQLQTTDRHIFALGECCQHRGECYGLVAPVWEQAEILGQNLANQHHRPDTPKSIYSGTRSATRLKISGIDLFSAGDVTPPKGAEVLCWNDPAQQHYRRLIMRDNRITGILLYGDIREGNTLFDLMQNHTDTSDIRQQLLFGTLDHHLPPSSVAA</sequence>
<evidence type="ECO:0000256" key="2">
    <source>
        <dbReference type="ARBA" id="ARBA00006442"/>
    </source>
</evidence>
<evidence type="ECO:0000256" key="3">
    <source>
        <dbReference type="ARBA" id="ARBA00022630"/>
    </source>
</evidence>
<dbReference type="RefSeq" id="WP_078318945.1">
    <property type="nucleotide sequence ID" value="NZ_FXTS01000002.1"/>
</dbReference>
<dbReference type="Proteomes" id="UP000190064">
    <property type="component" value="Unassembled WGS sequence"/>
</dbReference>
<dbReference type="EMBL" id="MTSD02000002">
    <property type="protein sequence ID" value="OOV87612.1"/>
    <property type="molecule type" value="Genomic_DNA"/>
</dbReference>
<dbReference type="Pfam" id="PF07992">
    <property type="entry name" value="Pyr_redox_2"/>
    <property type="match status" value="1"/>
</dbReference>
<dbReference type="GO" id="GO:0016491">
    <property type="term" value="F:oxidoreductase activity"/>
    <property type="evidence" value="ECO:0007669"/>
    <property type="project" value="InterPro"/>
</dbReference>
<dbReference type="PRINTS" id="PR00411">
    <property type="entry name" value="PNDRDTASEI"/>
</dbReference>
<proteinExistence type="inferred from homology"/>
<accession>A0A1T1HCT1</accession>
<dbReference type="AlphaFoldDB" id="A0A1T1HCT1"/>
<organism evidence="7 8">
    <name type="scientific">Oceanospirillum linum</name>
    <dbReference type="NCBI Taxonomy" id="966"/>
    <lineage>
        <taxon>Bacteria</taxon>
        <taxon>Pseudomonadati</taxon>
        <taxon>Pseudomonadota</taxon>
        <taxon>Gammaproteobacteria</taxon>
        <taxon>Oceanospirillales</taxon>
        <taxon>Oceanospirillaceae</taxon>
        <taxon>Oceanospirillum</taxon>
    </lineage>
</organism>
<dbReference type="InterPro" id="IPR023753">
    <property type="entry name" value="FAD/NAD-binding_dom"/>
</dbReference>
<evidence type="ECO:0000259" key="5">
    <source>
        <dbReference type="Pfam" id="PF07992"/>
    </source>
</evidence>
<dbReference type="InterPro" id="IPR036188">
    <property type="entry name" value="FAD/NAD-bd_sf"/>
</dbReference>
<feature type="domain" description="FAD/NAD(P)-binding" evidence="5">
    <location>
        <begin position="4"/>
        <end position="283"/>
    </location>
</feature>